<keyword evidence="2" id="KW-0812">Transmembrane</keyword>
<accession>A0A1F7VAH5</accession>
<dbReference type="EMBL" id="MGEQ01000003">
    <property type="protein sequence ID" value="OGL86964.1"/>
    <property type="molecule type" value="Genomic_DNA"/>
</dbReference>
<feature type="region of interest" description="Disordered" evidence="1">
    <location>
        <begin position="97"/>
        <end position="117"/>
    </location>
</feature>
<proteinExistence type="predicted"/>
<dbReference type="AlphaFoldDB" id="A0A1F7VAH5"/>
<organism evidence="3 4">
    <name type="scientific">Candidatus Uhrbacteria bacterium RIFCSPLOWO2_02_FULL_48_18</name>
    <dbReference type="NCBI Taxonomy" id="1802408"/>
    <lineage>
        <taxon>Bacteria</taxon>
        <taxon>Candidatus Uhriibacteriota</taxon>
    </lineage>
</organism>
<protein>
    <submittedName>
        <fullName evidence="3">Uncharacterized protein</fullName>
    </submittedName>
</protein>
<sequence>MELVVTVFMSLCVLLMAIVMPFMFIRCVIHLLRFKESRTFLNVWCILIGLVVSLIVPFAPVLAANADRHMSPLWMYTQIAIIVIIQGITLLLSGRNAMRDKEPDPEPSGYSPTDMSL</sequence>
<evidence type="ECO:0000313" key="3">
    <source>
        <dbReference type="EMBL" id="OGL86964.1"/>
    </source>
</evidence>
<keyword evidence="2" id="KW-0472">Membrane</keyword>
<reference evidence="3 4" key="1">
    <citation type="journal article" date="2016" name="Nat. Commun.">
        <title>Thousands of microbial genomes shed light on interconnected biogeochemical processes in an aquifer system.</title>
        <authorList>
            <person name="Anantharaman K."/>
            <person name="Brown C.T."/>
            <person name="Hug L.A."/>
            <person name="Sharon I."/>
            <person name="Castelle C.J."/>
            <person name="Probst A.J."/>
            <person name="Thomas B.C."/>
            <person name="Singh A."/>
            <person name="Wilkins M.J."/>
            <person name="Karaoz U."/>
            <person name="Brodie E.L."/>
            <person name="Williams K.H."/>
            <person name="Hubbard S.S."/>
            <person name="Banfield J.F."/>
        </authorList>
    </citation>
    <scope>NUCLEOTIDE SEQUENCE [LARGE SCALE GENOMIC DNA]</scope>
</reference>
<evidence type="ECO:0000256" key="1">
    <source>
        <dbReference type="SAM" id="MobiDB-lite"/>
    </source>
</evidence>
<keyword evidence="2" id="KW-1133">Transmembrane helix</keyword>
<feature type="transmembrane region" description="Helical" evidence="2">
    <location>
        <begin position="6"/>
        <end position="29"/>
    </location>
</feature>
<dbReference type="Proteomes" id="UP000176593">
    <property type="component" value="Unassembled WGS sequence"/>
</dbReference>
<name>A0A1F7VAH5_9BACT</name>
<evidence type="ECO:0000313" key="4">
    <source>
        <dbReference type="Proteomes" id="UP000176593"/>
    </source>
</evidence>
<feature type="transmembrane region" description="Helical" evidence="2">
    <location>
        <begin position="41"/>
        <end position="61"/>
    </location>
</feature>
<comment type="caution">
    <text evidence="3">The sequence shown here is derived from an EMBL/GenBank/DDBJ whole genome shotgun (WGS) entry which is preliminary data.</text>
</comment>
<gene>
    <name evidence="3" type="ORF">A3I41_03350</name>
</gene>
<evidence type="ECO:0000256" key="2">
    <source>
        <dbReference type="SAM" id="Phobius"/>
    </source>
</evidence>
<feature type="transmembrane region" description="Helical" evidence="2">
    <location>
        <begin position="73"/>
        <end position="92"/>
    </location>
</feature>